<evidence type="ECO:0000313" key="2">
    <source>
        <dbReference type="Proteomes" id="UP000439123"/>
    </source>
</evidence>
<gene>
    <name evidence="1" type="ORF">AERO8C_160221</name>
</gene>
<dbReference type="RefSeq" id="WP_159158948.1">
    <property type="nucleotide sequence ID" value="NZ_JAEMUA010000033.1"/>
</dbReference>
<protein>
    <recommendedName>
        <fullName evidence="3">Phage tail protein</fullName>
    </recommendedName>
</protein>
<organism evidence="1 2">
    <name type="scientific">Aeromonas veronii</name>
    <dbReference type="NCBI Taxonomy" id="654"/>
    <lineage>
        <taxon>Bacteria</taxon>
        <taxon>Pseudomonadati</taxon>
        <taxon>Pseudomonadota</taxon>
        <taxon>Gammaproteobacteria</taxon>
        <taxon>Aeromonadales</taxon>
        <taxon>Aeromonadaceae</taxon>
        <taxon>Aeromonas</taxon>
    </lineage>
</organism>
<evidence type="ECO:0000313" key="1">
    <source>
        <dbReference type="EMBL" id="VXA84068.1"/>
    </source>
</evidence>
<evidence type="ECO:0008006" key="3">
    <source>
        <dbReference type="Google" id="ProtNLM"/>
    </source>
</evidence>
<sequence>MSNFVFDIDWGELSAIANEIEASEKQIVFSLNRAMRRTATTLRRMSARGLVSELNLRSARELKKRLKLSLRSGMNSTGRRRSGSDVTIWYGLNDMPVSSFKGTARQNKTGAEFRGDQFDGAFVAKSKIKGKRTIFKRKGKERLPITEQTIQVADKAMDFIYDEVFVDKMLDIFWDNFKRDLNARVKFQIGER</sequence>
<dbReference type="Proteomes" id="UP000439123">
    <property type="component" value="Unassembled WGS sequence"/>
</dbReference>
<dbReference type="AlphaFoldDB" id="A0A653KZA5"/>
<reference evidence="1 2" key="1">
    <citation type="submission" date="2019-10" db="EMBL/GenBank/DDBJ databases">
        <authorList>
            <person name="Karimi E."/>
        </authorList>
    </citation>
    <scope>NUCLEOTIDE SEQUENCE [LARGE SCALE GENOMIC DNA]</scope>
    <source>
        <strain evidence="1">Aeromonas sp. 8C</strain>
    </source>
</reference>
<accession>A0A653KZA5</accession>
<name>A0A653KZA5_AERVE</name>
<proteinExistence type="predicted"/>
<dbReference type="EMBL" id="CABWLC010000008">
    <property type="protein sequence ID" value="VXA84068.1"/>
    <property type="molecule type" value="Genomic_DNA"/>
</dbReference>